<feature type="region of interest" description="Disordered" evidence="1">
    <location>
        <begin position="486"/>
        <end position="506"/>
    </location>
</feature>
<feature type="region of interest" description="Disordered" evidence="1">
    <location>
        <begin position="425"/>
        <end position="473"/>
    </location>
</feature>
<feature type="region of interest" description="Disordered" evidence="1">
    <location>
        <begin position="1041"/>
        <end position="1142"/>
    </location>
</feature>
<feature type="region of interest" description="Disordered" evidence="1">
    <location>
        <begin position="1659"/>
        <end position="2021"/>
    </location>
</feature>
<sequence length="2164" mass="221420">MADPPLHLSSGCGEPPLVRPAADAGEAASLPSLQKPAAAQPSGKATAARLFQNTPSPLVGLPLGLGNPSEAAGVNLSYLQQAAQGPAASLSGAPRRSDLSFAAPSRVKQGSVESKENTGPAHAESRLPPGARVGGADAQAGLRLASQNARSQALEPGALFRTPHTPGTPLHNGLQLMPPQSLHERSAGADSADAAGTITSASTASLPNRGLAAGSAPYAPGGGAHAAGAAAQEGPHTSKQFPPANRLSSPSPLPEASSLTTLPTGKLLVPSSGDSTGVPAAPPLARFPTGHPRLGNGHSPEGQGRTDRPLPLQPPASSPALGASAPNRLTHAHSTNSGTLLNARPAAAVTPVSGASGALDLLAVFSAGSSGNACVAGGQQLGSLRVPVHAGPLSVSALSATNALPSGASLSLAASSAQSRVAPRVCSDAAKQEPPVSAPVVNSPSAGAPARDSSQEHSLDSGDQVPGVSPLPSRCLSSPFAAAKARPLPAAGSPGGPTPSTLLSPSSAVVAAKRKVLPSGGQATPPLPNCVAGAGPPAPKASGPARCPVGTSSGVASALSSPASAGGAETPRGSQGPRRLPGGLNAALATRKDAPGTPGHPVGLARVHAPHGPSQAVKVLSRSECSSPHVLLSSTPSPPGSPSLRLQRSGIPAAKARQRSTSVGGGTQSSAAVLAAAASRLAHLSGKASSPTAVSGLGPTRLPSSPTSVAGLGSLLSPGAGSPLAVGGSPLFGRGLGAQPTDAASRAAAVVAAAAAAAAAGYSSLAAATSSGLSSCAVLKASSTRPGNAPSPRARGHPPADSPSSGAAGARRPAPAGKAGPTIPGRSSASPDTRRESLGGDGASKPGPNAAAGREETKSTPKEKESEGDTSAGRRVSSGGGNSPPRQSGKPGDEAQASEKTASDRLQILASLFPRSETTLDSSCKSPRSGSVSSAVGTSPEGSAAHAPGPPASEDSEDAYLRAFWKHELGISKVPRFLDDNPRGEGWFVVASALPACVSRQELLREKVRAHLAPQLEAAMGQTQAPPRGFRETILGAMNPLCAGRLDRPRTDREGRRVSGASSPSHTLPSDALSSRPPSPARDGASANGRGSLRQLPAEERSERDSSKRPGDEGPGETGAEGRSEADGSGEEPTPPFKKRRTEEDFFSAGANTGVTPPDDLLHVLPRLSSAERRRMRQMERPSLSKAQREKVTQHLCASARNLFQCVQEMQMLGALPRAIAAAPEAPPNGLTDSRSAALEELRKAMLDLPPSALCTGLHAPESFPSSSSSLRHASRLSSAPSCGRDKGDSGDERAGSAEEDDSERRDIFFHLGKDSPAGSASGPLSRGLPGQDSAAPPGGTGSAGPAFPSRRSGQEPSGPEVASSSLSAVSDSLPEAPAEGPLAASSSTLDVFLLADEDMDVWSEEEGEACADAFPFGPADPYSVLYSAPHDASPSRPPWADLANAFSAFASVSLPSRVPGDGACSSISHQGGSFPSFSVPRTLHQAFQEERAALPWRVPPDLNEEESAAWLRGAIRDQKVRETEFRNFRLFQLERKALGVPGVPFLGPSRGRGGETPATGDSRGLRLLSLTEEEEEELRWLREERRRQWEKAESSKRLLRPVLCAKDLKDQKRAQTRLRKLSEKLADRERRRSEDVRRLRELREAEIKRCEERKIHAAQEEKERDAMQAEDDRAREREGCARREREGTTEEKGGELRDVHRSEETGVPGCVAQKRTACSREESTLPGGSGEHAGWTIPTPGPLPSAGFPSPQRSAEEASPSGAPAESVSVAKRPGLGEPGHGPSSTGLAVTPDTPQKPVEEVASPLSRGNATGEVNGESQVPGAAPGAKEMPRLNVSRSVSGLQPAKGEAAATGGESLFSVASAEAATRDGAGDGENGDDKTLRRLAAPLGSDGSLRPGDEKDAPRPVAHAGCGTSDSDRLACAERLASSAGEGGPPAFTPPVPGEVASGGMQTGDAEDARVYRGREGKENEMKAACGPPRAQPPSGALGGDQPGLRPRLEGGEGEGQLNARREGGQGGTVQECAADKRVHVESQVPSGVHVLHALQEGPESAKCQPVQHQLQQRQLQQLLQFQQTPRPAALAAGAEGTHALAPAVANARYREGSPPPQVSQARERQRATVQLPAQGMQQPHLQALLERKQQLLRQQILQNVLAQQQQQPRPR</sequence>
<dbReference type="Proteomes" id="UP000007494">
    <property type="component" value="Chromosome II"/>
</dbReference>
<feature type="compositionally biased region" description="Basic and acidic residues" evidence="1">
    <location>
        <begin position="1868"/>
        <end position="1884"/>
    </location>
</feature>
<dbReference type="eggNOG" id="ENOG502SB40">
    <property type="taxonomic scope" value="Eukaryota"/>
</dbReference>
<dbReference type="RefSeq" id="XP_003880220.1">
    <property type="nucleotide sequence ID" value="XM_003880171.1"/>
</dbReference>
<feature type="region of interest" description="Disordered" evidence="1">
    <location>
        <begin position="1"/>
        <end position="46"/>
    </location>
</feature>
<feature type="region of interest" description="Disordered" evidence="1">
    <location>
        <begin position="82"/>
        <end position="338"/>
    </location>
</feature>
<reference evidence="2" key="2">
    <citation type="submission" date="2011-03" db="EMBL/GenBank/DDBJ databases">
        <title>Comparative genomics and transcriptomics of Neospora caninum and Toxoplasma gondii.</title>
        <authorList>
            <person name="Reid A.J."/>
            <person name="Sohal A."/>
            <person name="Harris D."/>
            <person name="Quail M."/>
            <person name="Sanders M."/>
            <person name="Berriman M."/>
            <person name="Wastling J.M."/>
            <person name="Pain A."/>
        </authorList>
    </citation>
    <scope>NUCLEOTIDE SEQUENCE</scope>
    <source>
        <strain evidence="2">Liverpool</strain>
    </source>
</reference>
<feature type="compositionally biased region" description="Basic and acidic residues" evidence="1">
    <location>
        <begin position="1097"/>
        <end position="1112"/>
    </location>
</feature>
<dbReference type="OrthoDB" id="334022at2759"/>
<dbReference type="EMBL" id="FR823382">
    <property type="protein sequence ID" value="CBZ50185.1"/>
    <property type="molecule type" value="Genomic_DNA"/>
</dbReference>
<feature type="compositionally biased region" description="Basic and acidic residues" evidence="1">
    <location>
        <begin position="1959"/>
        <end position="1974"/>
    </location>
</feature>
<dbReference type="InParanoid" id="F0V8Z4"/>
<feature type="compositionally biased region" description="Low complexity" evidence="1">
    <location>
        <begin position="434"/>
        <end position="450"/>
    </location>
</feature>
<reference evidence="3" key="4">
    <citation type="journal article" date="2015" name="PLoS ONE">
        <title>Comprehensive Evaluation of Toxoplasma gondii VEG and Neospora caninum LIV Genomes with Tachyzoite Stage Transcriptome and Proteome Defines Novel Transcript Features.</title>
        <authorList>
            <person name="Ramaprasad A."/>
            <person name="Mourier T."/>
            <person name="Naeem R."/>
            <person name="Malas T.B."/>
            <person name="Moussa E."/>
            <person name="Panigrahi A."/>
            <person name="Vermont S.J."/>
            <person name="Otto T.D."/>
            <person name="Wastling J."/>
            <person name="Pain A."/>
        </authorList>
    </citation>
    <scope>NUCLEOTIDE SEQUENCE</scope>
    <source>
        <strain evidence="3">Liverpool</strain>
    </source>
</reference>
<organism evidence="2 4">
    <name type="scientific">Neospora caninum (strain Liverpool)</name>
    <dbReference type="NCBI Taxonomy" id="572307"/>
    <lineage>
        <taxon>Eukaryota</taxon>
        <taxon>Sar</taxon>
        <taxon>Alveolata</taxon>
        <taxon>Apicomplexa</taxon>
        <taxon>Conoidasida</taxon>
        <taxon>Coccidia</taxon>
        <taxon>Eucoccidiorida</taxon>
        <taxon>Eimeriorina</taxon>
        <taxon>Sarcocystidae</taxon>
        <taxon>Neospora</taxon>
    </lineage>
</organism>
<feature type="compositionally biased region" description="Polar residues" evidence="1">
    <location>
        <begin position="916"/>
        <end position="937"/>
    </location>
</feature>
<feature type="compositionally biased region" description="Low complexity" evidence="1">
    <location>
        <begin position="226"/>
        <end position="235"/>
    </location>
</feature>
<feature type="compositionally biased region" description="Low complexity" evidence="1">
    <location>
        <begin position="532"/>
        <end position="568"/>
    </location>
</feature>
<dbReference type="VEuPathDB" id="ToxoDB:NCLIV_006600"/>
<accession>F0V8Z4</accession>
<reference evidence="4" key="3">
    <citation type="journal article" date="2012" name="PLoS Pathog.">
        <title>Comparative genomics of the apicomplexan parasites Toxoplasma gondii and Neospora caninum: Coccidia differing in host range and transmission strategy.</title>
        <authorList>
            <person name="Reid A.J."/>
            <person name="Vermont S.J."/>
            <person name="Cotton J.A."/>
            <person name="Harris D."/>
            <person name="Hill-Cawthorne G.A."/>
            <person name="Konen-Waisman S."/>
            <person name="Latham S.M."/>
            <person name="Mourier T."/>
            <person name="Norton R."/>
            <person name="Quail M.A."/>
            <person name="Sanders M."/>
            <person name="Shanmugam D."/>
            <person name="Sohal A."/>
            <person name="Wasmuth J.D."/>
            <person name="Brunk B."/>
            <person name="Grigg M.E."/>
            <person name="Howard J.C."/>
            <person name="Parkinson J."/>
            <person name="Roos D.S."/>
            <person name="Trees A.J."/>
            <person name="Berriman M."/>
            <person name="Pain A."/>
            <person name="Wastling J.M."/>
        </authorList>
    </citation>
    <scope>NUCLEOTIDE SEQUENCE [LARGE SCALE GENOMIC DNA]</scope>
    <source>
        <strain evidence="4">Liverpool</strain>
    </source>
</reference>
<proteinExistence type="predicted"/>
<dbReference type="EMBL" id="LN714476">
    <property type="protein sequence ID" value="CEL64786.1"/>
    <property type="molecule type" value="Genomic_DNA"/>
</dbReference>
<feature type="region of interest" description="Disordered" evidence="1">
    <location>
        <begin position="519"/>
        <end position="667"/>
    </location>
</feature>
<dbReference type="GeneID" id="13446243"/>
<evidence type="ECO:0000313" key="4">
    <source>
        <dbReference type="Proteomes" id="UP000007494"/>
    </source>
</evidence>
<feature type="compositionally biased region" description="Low complexity" evidence="1">
    <location>
        <begin position="1334"/>
        <end position="1350"/>
    </location>
</feature>
<evidence type="ECO:0000313" key="3">
    <source>
        <dbReference type="EMBL" id="CEL64786.1"/>
    </source>
</evidence>
<gene>
    <name evidence="3" type="ORF">BN1204_006600</name>
    <name evidence="2" type="ORF">NCLIV_006600</name>
</gene>
<feature type="region of interest" description="Disordered" evidence="1">
    <location>
        <begin position="1260"/>
        <end position="1383"/>
    </location>
</feature>
<feature type="compositionally biased region" description="Low complexity" evidence="1">
    <location>
        <begin position="1360"/>
        <end position="1383"/>
    </location>
</feature>
<feature type="region of interest" description="Disordered" evidence="1">
    <location>
        <begin position="2102"/>
        <end position="2130"/>
    </location>
</feature>
<protein>
    <submittedName>
        <fullName evidence="2">Uncharacterized protein</fullName>
    </submittedName>
</protein>
<reference evidence="2" key="1">
    <citation type="submission" date="2011-02" db="EMBL/GenBank/DDBJ databases">
        <authorList>
            <person name="Aslett M."/>
        </authorList>
    </citation>
    <scope>NUCLEOTIDE SEQUENCE</scope>
    <source>
        <strain evidence="2">Liverpool</strain>
    </source>
</reference>
<feature type="compositionally biased region" description="Low complexity" evidence="1">
    <location>
        <begin position="802"/>
        <end position="821"/>
    </location>
</feature>
<feature type="compositionally biased region" description="Low complexity" evidence="1">
    <location>
        <begin position="247"/>
        <end position="264"/>
    </location>
</feature>
<feature type="compositionally biased region" description="Basic and acidic residues" evidence="1">
    <location>
        <begin position="1045"/>
        <end position="1057"/>
    </location>
</feature>
<name>F0V8Z4_NEOCL</name>
<feature type="compositionally biased region" description="Low complexity" evidence="1">
    <location>
        <begin position="1260"/>
        <end position="1282"/>
    </location>
</feature>
<feature type="region of interest" description="Disordered" evidence="1">
    <location>
        <begin position="781"/>
        <end position="955"/>
    </location>
</feature>
<evidence type="ECO:0000313" key="2">
    <source>
        <dbReference type="EMBL" id="CBZ50185.1"/>
    </source>
</evidence>
<feature type="compositionally biased region" description="Low complexity" evidence="1">
    <location>
        <begin position="1758"/>
        <end position="1772"/>
    </location>
</feature>
<feature type="compositionally biased region" description="Basic and acidic residues" evidence="1">
    <location>
        <begin position="853"/>
        <end position="867"/>
    </location>
</feature>
<feature type="compositionally biased region" description="Low complexity" evidence="1">
    <location>
        <begin position="188"/>
        <end position="219"/>
    </location>
</feature>
<feature type="compositionally biased region" description="Basic and acidic residues" evidence="1">
    <location>
        <begin position="1284"/>
        <end position="1314"/>
    </location>
</feature>
<evidence type="ECO:0000256" key="1">
    <source>
        <dbReference type="SAM" id="MobiDB-lite"/>
    </source>
</evidence>
<dbReference type="OMA" id="QCVQEMQ"/>
<feature type="compositionally biased region" description="Basic and acidic residues" evidence="1">
    <location>
        <begin position="1659"/>
        <end position="1705"/>
    </location>
</feature>
<keyword evidence="4" id="KW-1185">Reference proteome</keyword>